<dbReference type="EMBL" id="JBGNUJ010000010">
    <property type="protein sequence ID" value="KAL3954435.1"/>
    <property type="molecule type" value="Genomic_DNA"/>
</dbReference>
<gene>
    <name evidence="1" type="ORF">ACCO45_009998</name>
</gene>
<organism evidence="1 2">
    <name type="scientific">Purpureocillium lilacinum</name>
    <name type="common">Paecilomyces lilacinus</name>
    <dbReference type="NCBI Taxonomy" id="33203"/>
    <lineage>
        <taxon>Eukaryota</taxon>
        <taxon>Fungi</taxon>
        <taxon>Dikarya</taxon>
        <taxon>Ascomycota</taxon>
        <taxon>Pezizomycotina</taxon>
        <taxon>Sordariomycetes</taxon>
        <taxon>Hypocreomycetidae</taxon>
        <taxon>Hypocreales</taxon>
        <taxon>Ophiocordycipitaceae</taxon>
        <taxon>Purpureocillium</taxon>
    </lineage>
</organism>
<sequence length="815" mass="91073">MMDPHATCNAVRVLSLDGGGIRGLSSLLILEHLMERIREAEGLAEVPRPCDRFDMIGGTSTGGIIAIMLGRLRMTVDECLCAYRRMAERAFTPKRTTFLPGSPSGAFSAKALEAAIRDTVKEFCPAAECVARRGAGHSTASTCTHGDAEFRSPSCTSTVVLAITKDNVDARPTLFTTYDTSTSLSGCTIWQVARATSAGTTFFKPIRVGRDGIEFVDAGFGYNNPCEVLIEEAGRRFPGRDHMQVISIGTGLGDVVSIGDTRICTINALKKMATTSRAVAARLDDRFGGDCRYVRFNVEKGLEDTTLSDWKKASTISAHTRNYLSDNKRRVDAFVHAFLRRDWQEERTEGGGTSVPESPPRQCERASRMNETDEIWVGLEATNKEDAKELLKRYLDSDTSGRWFLIVDNIDDEEIVEGKEQGIRDFLPLTGKGRILFTTRVQEIAVGLAQAGVIDLSQMEEHEAIELLEKSLINRSLLEDKKAVAELLGILAHLPLAMAQAAAYLNVRKTSVAEYVRLLQNTERDMVELLETEFSDDTRYSPRQHKTANAVARTWVVSFEQIQKDVDAAMLLRFMAHIGSKAIPRSMLPAVGSEQRMTRAVGVLCGYSFLSVREDGWTYDMHRLVHLASRVWVSKQDVAGEQRRETLCHLRAIFSTDSWEERERWRLFLPHVLKAIKAYEEDRHWVEEDNDLGYWVGRCLQAEGRSREAVVVLEQVVAVHKTTLAETHPYRLASQHELAGAYQADGRVKDAIELLERVVAVRETTLAETHPDRLVSQHNLATIYYGNGETKKAVALLEHVVNALRLFNLKIIHNE</sequence>
<proteinExistence type="predicted"/>
<evidence type="ECO:0000313" key="2">
    <source>
        <dbReference type="Proteomes" id="UP001638806"/>
    </source>
</evidence>
<name>A0ACC4DDJ4_PURLI</name>
<keyword evidence="2" id="KW-1185">Reference proteome</keyword>
<evidence type="ECO:0000313" key="1">
    <source>
        <dbReference type="EMBL" id="KAL3954435.1"/>
    </source>
</evidence>
<reference evidence="1" key="1">
    <citation type="submission" date="2024-12" db="EMBL/GenBank/DDBJ databases">
        <title>Comparative genomics and development of molecular markers within Purpureocillium lilacinum and among Purpureocillium species.</title>
        <authorList>
            <person name="Yeh Z.-Y."/>
            <person name="Ni N.-T."/>
            <person name="Lo P.-H."/>
            <person name="Mushyakhwo K."/>
            <person name="Lin C.-F."/>
            <person name="Nai Y.-S."/>
        </authorList>
    </citation>
    <scope>NUCLEOTIDE SEQUENCE</scope>
    <source>
        <strain evidence="1">NCHU-NPUST-175</strain>
    </source>
</reference>
<dbReference type="Proteomes" id="UP001638806">
    <property type="component" value="Unassembled WGS sequence"/>
</dbReference>
<comment type="caution">
    <text evidence="1">The sequence shown here is derived from an EMBL/GenBank/DDBJ whole genome shotgun (WGS) entry which is preliminary data.</text>
</comment>
<accession>A0ACC4DDJ4</accession>
<protein>
    <submittedName>
        <fullName evidence="1">Uncharacterized protein</fullName>
    </submittedName>
</protein>